<sequence>MAFRDVLKIEVAAGNGGDGSMSFHRAKFMEKGGPDGGHGGRGGSVILRAIEGVESLERLVGKRKFKAPNGAYGEGRLRQGSDGEDIYIDVPVGTTAFDEDSGRVIADLVRVGEEKVIARGGSGGRGNSTFASSTRQAPRFAELGTPGQKRRVRLELRLIADVGLVGYPNAGKSSLLAALSRANPAIADYPFTTLSPILGVVDRLDGHGQPLDERFTLADIPGIIEGASEGKGLGLEFLRHISRTRVLVYVLDVTRDPVGELRQLQAELQAYDPTLLEQVALVALNKVELTDEDLAAMVEDELAQFGLPVIRVSAKAGHGLPELREALFQMLPDRELWAQSHALDIELDTVAEEPLRVVFREDPPARGVGIVSTGQPERVWEIHGGSFEARIVRFSRYMDEASEYLGGVFKRQGLYNALKRAGAREGDTVEIGTFRFEYFDDEEGRQG</sequence>
<feature type="binding site" evidence="9">
    <location>
        <position position="193"/>
    </location>
    <ligand>
        <name>Mg(2+)</name>
        <dbReference type="ChEBI" id="CHEBI:18420"/>
    </ligand>
</feature>
<comment type="similarity">
    <text evidence="2 9">Belongs to the TRAFAC class OBG-HflX-like GTPase superfamily. OBG GTPase family.</text>
</comment>
<gene>
    <name evidence="9" type="primary">obg</name>
    <name evidence="13" type="ORF">C8263_11150</name>
</gene>
<dbReference type="GO" id="GO:0003924">
    <property type="term" value="F:GTPase activity"/>
    <property type="evidence" value="ECO:0007669"/>
    <property type="project" value="UniProtKB-UniRule"/>
</dbReference>
<dbReference type="InterPro" id="IPR045086">
    <property type="entry name" value="OBG_GTPase"/>
</dbReference>
<keyword evidence="5 9" id="KW-0547">Nucleotide-binding</keyword>
<dbReference type="Gene3D" id="3.40.50.300">
    <property type="entry name" value="P-loop containing nucleotide triphosphate hydrolases"/>
    <property type="match status" value="1"/>
</dbReference>
<dbReference type="PANTHER" id="PTHR11702">
    <property type="entry name" value="DEVELOPMENTALLY REGULATED GTP-BINDING PROTEIN-RELATED"/>
    <property type="match status" value="1"/>
</dbReference>
<feature type="domain" description="OCT" evidence="11">
    <location>
        <begin position="357"/>
        <end position="440"/>
    </location>
</feature>
<dbReference type="GO" id="GO:0042254">
    <property type="term" value="P:ribosome biogenesis"/>
    <property type="evidence" value="ECO:0007669"/>
    <property type="project" value="UniProtKB-UniRule"/>
</dbReference>
<comment type="subunit">
    <text evidence="9">Monomer.</text>
</comment>
<comment type="caution">
    <text evidence="13">The sequence shown here is derived from an EMBL/GenBank/DDBJ whole genome shotgun (WGS) entry which is preliminary data.</text>
</comment>
<feature type="binding site" evidence="9">
    <location>
        <begin position="219"/>
        <end position="222"/>
    </location>
    <ligand>
        <name>GTP</name>
        <dbReference type="ChEBI" id="CHEBI:37565"/>
    </ligand>
</feature>
<dbReference type="NCBIfam" id="NF008955">
    <property type="entry name" value="PRK12297.1"/>
    <property type="match status" value="1"/>
</dbReference>
<feature type="binding site" evidence="9">
    <location>
        <position position="173"/>
    </location>
    <ligand>
        <name>Mg(2+)</name>
        <dbReference type="ChEBI" id="CHEBI:18420"/>
    </ligand>
</feature>
<keyword evidence="7 9" id="KW-0460">Magnesium</keyword>
<keyword evidence="4 9" id="KW-0479">Metal-binding</keyword>
<dbReference type="InterPro" id="IPR027417">
    <property type="entry name" value="P-loop_NTPase"/>
</dbReference>
<dbReference type="PROSITE" id="PS51710">
    <property type="entry name" value="G_OBG"/>
    <property type="match status" value="1"/>
</dbReference>
<evidence type="ECO:0000256" key="1">
    <source>
        <dbReference type="ARBA" id="ARBA00001946"/>
    </source>
</evidence>
<dbReference type="FunFam" id="2.70.210.12:FF:000001">
    <property type="entry name" value="GTPase Obg"/>
    <property type="match status" value="1"/>
</dbReference>
<dbReference type="SUPFAM" id="SSF52540">
    <property type="entry name" value="P-loop containing nucleoside triphosphate hydrolases"/>
    <property type="match status" value="1"/>
</dbReference>
<keyword evidence="3 9" id="KW-0963">Cytoplasm</keyword>
<dbReference type="Pfam" id="PF01018">
    <property type="entry name" value="GTP1_OBG"/>
    <property type="match status" value="1"/>
</dbReference>
<dbReference type="Proteomes" id="UP000240317">
    <property type="component" value="Unassembled WGS sequence"/>
</dbReference>
<comment type="cofactor">
    <cofactor evidence="1 9">
        <name>Mg(2+)</name>
        <dbReference type="ChEBI" id="CHEBI:18420"/>
    </cofactor>
</comment>
<dbReference type="Pfam" id="PF01926">
    <property type="entry name" value="MMR_HSR1"/>
    <property type="match status" value="1"/>
</dbReference>
<dbReference type="InterPro" id="IPR015349">
    <property type="entry name" value="OCT_dom"/>
</dbReference>
<evidence type="ECO:0000259" key="11">
    <source>
        <dbReference type="PROSITE" id="PS51881"/>
    </source>
</evidence>
<dbReference type="InterPro" id="IPR006074">
    <property type="entry name" value="GTP1-OBG_CS"/>
</dbReference>
<dbReference type="SUPFAM" id="SSF102741">
    <property type="entry name" value="Obg GTP-binding protein C-terminal domain"/>
    <property type="match status" value="1"/>
</dbReference>
<dbReference type="NCBIfam" id="TIGR02729">
    <property type="entry name" value="Obg_CgtA"/>
    <property type="match status" value="1"/>
</dbReference>
<dbReference type="CDD" id="cd01898">
    <property type="entry name" value="Obg"/>
    <property type="match status" value="1"/>
</dbReference>
<feature type="binding site" evidence="9">
    <location>
        <begin position="285"/>
        <end position="288"/>
    </location>
    <ligand>
        <name>GTP</name>
        <dbReference type="ChEBI" id="CHEBI:37565"/>
    </ligand>
</feature>
<dbReference type="EMBL" id="PYSV01000010">
    <property type="protein sequence ID" value="PTA67663.1"/>
    <property type="molecule type" value="Genomic_DNA"/>
</dbReference>
<comment type="subcellular location">
    <subcellularLocation>
        <location evidence="9">Cytoplasm</location>
    </subcellularLocation>
</comment>
<organism evidence="13 14">
    <name type="scientific">Deinococcus arcticus</name>
    <dbReference type="NCBI Taxonomy" id="2136176"/>
    <lineage>
        <taxon>Bacteria</taxon>
        <taxon>Thermotogati</taxon>
        <taxon>Deinococcota</taxon>
        <taxon>Deinococci</taxon>
        <taxon>Deinococcales</taxon>
        <taxon>Deinococcaceae</taxon>
        <taxon>Deinococcus</taxon>
    </lineage>
</organism>
<dbReference type="Gene3D" id="3.30.300.350">
    <property type="entry name" value="GTP-binding protein OBG, C-terminal domain"/>
    <property type="match status" value="1"/>
</dbReference>
<accession>A0A2T3W7D7</accession>
<evidence type="ECO:0000256" key="8">
    <source>
        <dbReference type="ARBA" id="ARBA00023134"/>
    </source>
</evidence>
<reference evidence="13 14" key="1">
    <citation type="submission" date="2018-03" db="EMBL/GenBank/DDBJ databases">
        <title>Draft genome of Deinococcus sp. OD32.</title>
        <authorList>
            <person name="Wang X.-P."/>
            <person name="Du Z.-J."/>
        </authorList>
    </citation>
    <scope>NUCLEOTIDE SEQUENCE [LARGE SCALE GENOMIC DNA]</scope>
    <source>
        <strain evidence="13 14">OD32</strain>
    </source>
</reference>
<dbReference type="PROSITE" id="PS51881">
    <property type="entry name" value="OCT"/>
    <property type="match status" value="1"/>
</dbReference>
<evidence type="ECO:0000256" key="4">
    <source>
        <dbReference type="ARBA" id="ARBA00022723"/>
    </source>
</evidence>
<dbReference type="GO" id="GO:0005525">
    <property type="term" value="F:GTP binding"/>
    <property type="evidence" value="ECO:0007669"/>
    <property type="project" value="UniProtKB-UniRule"/>
</dbReference>
<dbReference type="PANTHER" id="PTHR11702:SF31">
    <property type="entry name" value="MITOCHONDRIAL RIBOSOME-ASSOCIATED GTPASE 2"/>
    <property type="match status" value="1"/>
</dbReference>
<dbReference type="PROSITE" id="PS00905">
    <property type="entry name" value="GTP1_OBG"/>
    <property type="match status" value="1"/>
</dbReference>
<dbReference type="NCBIfam" id="NF008954">
    <property type="entry name" value="PRK12296.1"/>
    <property type="match status" value="1"/>
</dbReference>
<dbReference type="InterPro" id="IPR014100">
    <property type="entry name" value="GTP-bd_Obg/CgtA"/>
</dbReference>
<dbReference type="Gene3D" id="2.70.210.12">
    <property type="entry name" value="GTP1/OBG domain"/>
    <property type="match status" value="1"/>
</dbReference>
<evidence type="ECO:0000313" key="13">
    <source>
        <dbReference type="EMBL" id="PTA67663.1"/>
    </source>
</evidence>
<proteinExistence type="inferred from homology"/>
<keyword evidence="14" id="KW-1185">Reference proteome</keyword>
<feature type="domain" description="Obg" evidence="12">
    <location>
        <begin position="1"/>
        <end position="159"/>
    </location>
</feature>
<dbReference type="HAMAP" id="MF_01454">
    <property type="entry name" value="GTPase_Obg"/>
    <property type="match status" value="1"/>
</dbReference>
<dbReference type="GO" id="GO:0000287">
    <property type="term" value="F:magnesium ion binding"/>
    <property type="evidence" value="ECO:0007669"/>
    <property type="project" value="InterPro"/>
</dbReference>
<evidence type="ECO:0000256" key="6">
    <source>
        <dbReference type="ARBA" id="ARBA00022801"/>
    </source>
</evidence>
<evidence type="ECO:0000313" key="14">
    <source>
        <dbReference type="Proteomes" id="UP000240317"/>
    </source>
</evidence>
<keyword evidence="6 9" id="KW-0378">Hydrolase</keyword>
<feature type="domain" description="OBG-type G" evidence="10">
    <location>
        <begin position="160"/>
        <end position="332"/>
    </location>
</feature>
<evidence type="ECO:0000256" key="2">
    <source>
        <dbReference type="ARBA" id="ARBA00007699"/>
    </source>
</evidence>
<dbReference type="AlphaFoldDB" id="A0A2T3W7D7"/>
<evidence type="ECO:0000259" key="10">
    <source>
        <dbReference type="PROSITE" id="PS51710"/>
    </source>
</evidence>
<comment type="function">
    <text evidence="9">An essential GTPase which binds GTP, GDP and possibly (p)ppGpp with moderate affinity, with high nucleotide exchange rates and a fairly low GTP hydrolysis rate. Plays a role in control of the cell cycle, stress response, ribosome biogenesis and in those bacteria that undergo differentiation, in morphogenesis control.</text>
</comment>
<dbReference type="InterPro" id="IPR006073">
    <property type="entry name" value="GTP-bd"/>
</dbReference>
<feature type="binding site" evidence="9">
    <location>
        <begin position="166"/>
        <end position="173"/>
    </location>
    <ligand>
        <name>GTP</name>
        <dbReference type="ChEBI" id="CHEBI:37565"/>
    </ligand>
</feature>
<dbReference type="SUPFAM" id="SSF82051">
    <property type="entry name" value="Obg GTP-binding protein N-terminal domain"/>
    <property type="match status" value="1"/>
</dbReference>
<name>A0A2T3W7D7_9DEIO</name>
<dbReference type="InterPro" id="IPR031167">
    <property type="entry name" value="G_OBG"/>
</dbReference>
<dbReference type="PROSITE" id="PS51883">
    <property type="entry name" value="OBG"/>
    <property type="match status" value="1"/>
</dbReference>
<evidence type="ECO:0000256" key="9">
    <source>
        <dbReference type="HAMAP-Rule" id="MF_01454"/>
    </source>
</evidence>
<dbReference type="GO" id="GO:0005737">
    <property type="term" value="C:cytoplasm"/>
    <property type="evidence" value="ECO:0007669"/>
    <property type="project" value="UniProtKB-SubCell"/>
</dbReference>
<evidence type="ECO:0000259" key="12">
    <source>
        <dbReference type="PROSITE" id="PS51883"/>
    </source>
</evidence>
<dbReference type="EC" id="3.6.5.-" evidence="9"/>
<dbReference type="NCBIfam" id="TIGR03595">
    <property type="entry name" value="Obg_CgtA_exten"/>
    <property type="match status" value="1"/>
</dbReference>
<dbReference type="InterPro" id="IPR036346">
    <property type="entry name" value="GTP-bd_prot_GTP1/OBG_C_sf"/>
</dbReference>
<feature type="binding site" evidence="9">
    <location>
        <begin position="313"/>
        <end position="315"/>
    </location>
    <ligand>
        <name>GTP</name>
        <dbReference type="ChEBI" id="CHEBI:37565"/>
    </ligand>
</feature>
<feature type="binding site" evidence="9">
    <location>
        <begin position="191"/>
        <end position="195"/>
    </location>
    <ligand>
        <name>GTP</name>
        <dbReference type="ChEBI" id="CHEBI:37565"/>
    </ligand>
</feature>
<evidence type="ECO:0000256" key="7">
    <source>
        <dbReference type="ARBA" id="ARBA00022842"/>
    </source>
</evidence>
<dbReference type="PRINTS" id="PR00326">
    <property type="entry name" value="GTP1OBG"/>
</dbReference>
<keyword evidence="8 9" id="KW-0342">GTP-binding</keyword>
<dbReference type="RefSeq" id="WP_107138203.1">
    <property type="nucleotide sequence ID" value="NZ_PYSV01000010.1"/>
</dbReference>
<protein>
    <recommendedName>
        <fullName evidence="9">GTPase Obg</fullName>
        <ecNumber evidence="9">3.6.5.-</ecNumber>
    </recommendedName>
    <alternativeName>
        <fullName evidence="9">GTP-binding protein Obg</fullName>
    </alternativeName>
</protein>
<dbReference type="NCBIfam" id="NF008956">
    <property type="entry name" value="PRK12299.1"/>
    <property type="match status" value="1"/>
</dbReference>
<dbReference type="InterPro" id="IPR036726">
    <property type="entry name" value="GTP1_OBG_dom_sf"/>
</dbReference>
<dbReference type="InterPro" id="IPR006169">
    <property type="entry name" value="GTP1_OBG_dom"/>
</dbReference>
<evidence type="ECO:0000256" key="3">
    <source>
        <dbReference type="ARBA" id="ARBA00022490"/>
    </source>
</evidence>
<dbReference type="Pfam" id="PF09269">
    <property type="entry name" value="DUF1967"/>
    <property type="match status" value="1"/>
</dbReference>
<dbReference type="OrthoDB" id="9807318at2"/>
<evidence type="ECO:0000256" key="5">
    <source>
        <dbReference type="ARBA" id="ARBA00022741"/>
    </source>
</evidence>